<gene>
    <name evidence="3" type="ORF">ACOF00016_LOCUS5367</name>
</gene>
<dbReference type="Gene3D" id="3.40.50.1820">
    <property type="entry name" value="alpha/beta hydrolase"/>
    <property type="match status" value="1"/>
</dbReference>
<reference evidence="3" key="1">
    <citation type="submission" date="2021-01" db="EMBL/GenBank/DDBJ databases">
        <authorList>
            <person name="Corre E."/>
            <person name="Pelletier E."/>
            <person name="Niang G."/>
            <person name="Scheremetjew M."/>
            <person name="Finn R."/>
            <person name="Kale V."/>
            <person name="Holt S."/>
            <person name="Cochrane G."/>
            <person name="Meng A."/>
            <person name="Brown T."/>
            <person name="Cohen L."/>
        </authorList>
    </citation>
    <scope>NUCLEOTIDE SEQUENCE</scope>
    <source>
        <strain evidence="3">CCMP127</strain>
    </source>
</reference>
<proteinExistence type="predicted"/>
<evidence type="ECO:0000259" key="2">
    <source>
        <dbReference type="Pfam" id="PF05057"/>
    </source>
</evidence>
<dbReference type="Pfam" id="PF05057">
    <property type="entry name" value="DUF676"/>
    <property type="match status" value="1"/>
</dbReference>
<dbReference type="PANTHER" id="PTHR12482:SF62">
    <property type="entry name" value="LIPASE ROG1-RELATED"/>
    <property type="match status" value="1"/>
</dbReference>
<organism evidence="3">
    <name type="scientific">Amphora coffeiformis</name>
    <dbReference type="NCBI Taxonomy" id="265554"/>
    <lineage>
        <taxon>Eukaryota</taxon>
        <taxon>Sar</taxon>
        <taxon>Stramenopiles</taxon>
        <taxon>Ochrophyta</taxon>
        <taxon>Bacillariophyta</taxon>
        <taxon>Bacillariophyceae</taxon>
        <taxon>Bacillariophycidae</taxon>
        <taxon>Thalassiophysales</taxon>
        <taxon>Catenulaceae</taxon>
        <taxon>Amphora</taxon>
    </lineage>
</organism>
<dbReference type="SUPFAM" id="SSF53474">
    <property type="entry name" value="alpha/beta-Hydrolases"/>
    <property type="match status" value="1"/>
</dbReference>
<dbReference type="PROSITE" id="PS51257">
    <property type="entry name" value="PROKAR_LIPOPROTEIN"/>
    <property type="match status" value="1"/>
</dbReference>
<dbReference type="EMBL" id="HBIM01006304">
    <property type="protein sequence ID" value="CAE0407544.1"/>
    <property type="molecule type" value="Transcribed_RNA"/>
</dbReference>
<dbReference type="InterPro" id="IPR029058">
    <property type="entry name" value="AB_hydrolase_fold"/>
</dbReference>
<sequence>MELLRRLRSPGWIVVVAATAAAVTVSCNNNKSLLATVSSSSFSFFTTMNHRNQPTTSSPPSTTRSSGTITVTPNNNSNIHAILQASLTTLVTRGSNGGVQMTAIPTQQDDDDGLPLVGLPNNDDSSSTARLAVVHVVILVHGWMGNPMEMNALRSSLVEAFVANEEDANTNNKGKKVALLVHCAAANDGNTHDGIAAGGTRLAQEIQDLIGRLNDSSESITLSMVGNSLGGLYARYALADLHVHFVDRNNNNSNSKRLVPAIFATTATPHLGVGHGHTYLPLSSAQTRTSRRWMERGVAAVLQQTGADLFRIPSTTVVIDDMTFNDVYIAPLRLFRRRLAYANVHGTDFQVPTATAAFVDPSCTMAQTHRVLTPNHSDNNNSSNNNNNSMIRCIVETDPQEEKDDVPSDGDDNADTAKTPAQLARALDRLGWTKVFCDVRQHLPAIPLPRLFRHTDNNDDDDNDDASSSLSSAELYQRYARWNADKFYFPAGHTVMVANAKNEVYAKLNKAGKPVMDYLAADMVRTLLSSPSLDNKDDAATSCEERNE</sequence>
<dbReference type="InterPro" id="IPR007751">
    <property type="entry name" value="DUF676_lipase-like"/>
</dbReference>
<evidence type="ECO:0000313" key="3">
    <source>
        <dbReference type="EMBL" id="CAE0407544.1"/>
    </source>
</evidence>
<feature type="domain" description="DUF676" evidence="2">
    <location>
        <begin position="134"/>
        <end position="345"/>
    </location>
</feature>
<feature type="compositionally biased region" description="Low complexity" evidence="1">
    <location>
        <begin position="54"/>
        <end position="68"/>
    </location>
</feature>
<name>A0A7S3P635_9STRA</name>
<dbReference type="InterPro" id="IPR044294">
    <property type="entry name" value="Lipase-like"/>
</dbReference>
<dbReference type="AlphaFoldDB" id="A0A7S3P635"/>
<accession>A0A7S3P635</accession>
<evidence type="ECO:0000256" key="1">
    <source>
        <dbReference type="SAM" id="MobiDB-lite"/>
    </source>
</evidence>
<protein>
    <recommendedName>
        <fullName evidence="2">DUF676 domain-containing protein</fullName>
    </recommendedName>
</protein>
<feature type="region of interest" description="Disordered" evidence="1">
    <location>
        <begin position="50"/>
        <end position="73"/>
    </location>
</feature>
<dbReference type="PANTHER" id="PTHR12482">
    <property type="entry name" value="LIPASE ROG1-RELATED-RELATED"/>
    <property type="match status" value="1"/>
</dbReference>